<reference evidence="9 10" key="1">
    <citation type="submission" date="2019-06" db="EMBL/GenBank/DDBJ databases">
        <title>Rhizobium sp. CL12 isolated from roots of soybean.</title>
        <authorList>
            <person name="Wang C."/>
        </authorList>
    </citation>
    <scope>NUCLEOTIDE SEQUENCE [LARGE SCALE GENOMIC DNA]</scope>
    <source>
        <strain evidence="9 10">CL12</strain>
    </source>
</reference>
<accession>A0A504TRM9</accession>
<dbReference type="InterPro" id="IPR058163">
    <property type="entry name" value="LysR-type_TF_proteobact-type"/>
</dbReference>
<protein>
    <recommendedName>
        <fullName evidence="6">HTH-type transcriptional regulator TtuA</fullName>
    </recommendedName>
    <alternativeName>
        <fullName evidence="7">Tartrate utilization transcriptional regulator</fullName>
    </alternativeName>
</protein>
<sequence>MQNMQEFLGGGGLDELAAFVAVVEAGSFTEAAKIIGRDPSVLSRRVTQLEQRVGVRLLTRTTRKITLTEVGAVYCRRVQGMLDELASASREASDAAVAPQGLVRVSVPVTFGRQWISPMLPAFLARFPHIRLDVRFTDRFVHVAAEGFDVSIRVAAGVQRDSSLTSRRLASYRNLLVAAPSYIEGNSTPEKPADLLNHSCLGFTAYSDWPDWPLSKDGRRTVLRPNYALVADNSEALLDAAIAGAGIFFTSDWMAGRALRTGKLVEVLPGWTGKSEGGVYAILPHGRLVPTKTRLFVDEVAQVIKSGWSRSVVG</sequence>
<organism evidence="9 10">
    <name type="scientific">Rhizobium glycinendophyticum</name>
    <dbReference type="NCBI Taxonomy" id="2589807"/>
    <lineage>
        <taxon>Bacteria</taxon>
        <taxon>Pseudomonadati</taxon>
        <taxon>Pseudomonadota</taxon>
        <taxon>Alphaproteobacteria</taxon>
        <taxon>Hyphomicrobiales</taxon>
        <taxon>Rhizobiaceae</taxon>
        <taxon>Rhizobium/Agrobacterium group</taxon>
        <taxon>Rhizobium</taxon>
    </lineage>
</organism>
<evidence type="ECO:0000313" key="9">
    <source>
        <dbReference type="EMBL" id="TPP05034.1"/>
    </source>
</evidence>
<keyword evidence="10" id="KW-1185">Reference proteome</keyword>
<evidence type="ECO:0000259" key="8">
    <source>
        <dbReference type="PROSITE" id="PS50931"/>
    </source>
</evidence>
<dbReference type="PROSITE" id="PS50931">
    <property type="entry name" value="HTH_LYSR"/>
    <property type="match status" value="1"/>
</dbReference>
<proteinExistence type="inferred from homology"/>
<dbReference type="InterPro" id="IPR005119">
    <property type="entry name" value="LysR_subst-bd"/>
</dbReference>
<dbReference type="AlphaFoldDB" id="A0A504TRM9"/>
<dbReference type="Gene3D" id="3.40.190.290">
    <property type="match status" value="1"/>
</dbReference>
<dbReference type="SUPFAM" id="SSF53850">
    <property type="entry name" value="Periplasmic binding protein-like II"/>
    <property type="match status" value="1"/>
</dbReference>
<dbReference type="PANTHER" id="PTHR30537">
    <property type="entry name" value="HTH-TYPE TRANSCRIPTIONAL REGULATOR"/>
    <property type="match status" value="1"/>
</dbReference>
<dbReference type="GO" id="GO:0006351">
    <property type="term" value="P:DNA-templated transcription"/>
    <property type="evidence" value="ECO:0007669"/>
    <property type="project" value="TreeGrafter"/>
</dbReference>
<dbReference type="FunFam" id="1.10.10.10:FF:000001">
    <property type="entry name" value="LysR family transcriptional regulator"/>
    <property type="match status" value="1"/>
</dbReference>
<comment type="function">
    <text evidence="5">Transcriptional regulator of the ttuABCDE tartrate utilization operon.</text>
</comment>
<gene>
    <name evidence="9" type="ORF">FJQ55_21680</name>
</gene>
<dbReference type="OrthoDB" id="9786526at2"/>
<evidence type="ECO:0000256" key="1">
    <source>
        <dbReference type="ARBA" id="ARBA00009437"/>
    </source>
</evidence>
<feature type="domain" description="HTH lysR-type" evidence="8">
    <location>
        <begin position="13"/>
        <end position="68"/>
    </location>
</feature>
<dbReference type="Pfam" id="PF03466">
    <property type="entry name" value="LysR_substrate"/>
    <property type="match status" value="1"/>
</dbReference>
<comment type="similarity">
    <text evidence="1">Belongs to the LysR transcriptional regulatory family.</text>
</comment>
<dbReference type="SUPFAM" id="SSF46785">
    <property type="entry name" value="Winged helix' DNA-binding domain"/>
    <property type="match status" value="1"/>
</dbReference>
<dbReference type="Pfam" id="PF00126">
    <property type="entry name" value="HTH_1"/>
    <property type="match status" value="1"/>
</dbReference>
<evidence type="ECO:0000313" key="10">
    <source>
        <dbReference type="Proteomes" id="UP000316429"/>
    </source>
</evidence>
<dbReference type="Gene3D" id="1.10.10.10">
    <property type="entry name" value="Winged helix-like DNA-binding domain superfamily/Winged helix DNA-binding domain"/>
    <property type="match status" value="1"/>
</dbReference>
<dbReference type="InterPro" id="IPR036388">
    <property type="entry name" value="WH-like_DNA-bd_sf"/>
</dbReference>
<dbReference type="RefSeq" id="WP_140831928.1">
    <property type="nucleotide sequence ID" value="NZ_VFYP01000006.1"/>
</dbReference>
<evidence type="ECO:0000256" key="3">
    <source>
        <dbReference type="ARBA" id="ARBA00023125"/>
    </source>
</evidence>
<dbReference type="GO" id="GO:0003700">
    <property type="term" value="F:DNA-binding transcription factor activity"/>
    <property type="evidence" value="ECO:0007669"/>
    <property type="project" value="InterPro"/>
</dbReference>
<evidence type="ECO:0000256" key="2">
    <source>
        <dbReference type="ARBA" id="ARBA00023015"/>
    </source>
</evidence>
<keyword evidence="2" id="KW-0805">Transcription regulation</keyword>
<comment type="caution">
    <text evidence="9">The sequence shown here is derived from an EMBL/GenBank/DDBJ whole genome shotgun (WGS) entry which is preliminary data.</text>
</comment>
<dbReference type="CDD" id="cd08422">
    <property type="entry name" value="PBP2_CrgA_like"/>
    <property type="match status" value="1"/>
</dbReference>
<evidence type="ECO:0000256" key="4">
    <source>
        <dbReference type="ARBA" id="ARBA00023163"/>
    </source>
</evidence>
<keyword evidence="4" id="KW-0804">Transcription</keyword>
<evidence type="ECO:0000256" key="7">
    <source>
        <dbReference type="ARBA" id="ARBA00083243"/>
    </source>
</evidence>
<name>A0A504TRM9_9HYPH</name>
<dbReference type="GO" id="GO:0043565">
    <property type="term" value="F:sequence-specific DNA binding"/>
    <property type="evidence" value="ECO:0007669"/>
    <property type="project" value="TreeGrafter"/>
</dbReference>
<dbReference type="InterPro" id="IPR036390">
    <property type="entry name" value="WH_DNA-bd_sf"/>
</dbReference>
<dbReference type="Proteomes" id="UP000316429">
    <property type="component" value="Unassembled WGS sequence"/>
</dbReference>
<dbReference type="EMBL" id="VFYP01000006">
    <property type="protein sequence ID" value="TPP05034.1"/>
    <property type="molecule type" value="Genomic_DNA"/>
</dbReference>
<evidence type="ECO:0000256" key="5">
    <source>
        <dbReference type="ARBA" id="ARBA00054626"/>
    </source>
</evidence>
<evidence type="ECO:0000256" key="6">
    <source>
        <dbReference type="ARBA" id="ARBA00067332"/>
    </source>
</evidence>
<dbReference type="InterPro" id="IPR000847">
    <property type="entry name" value="LysR_HTH_N"/>
</dbReference>
<dbReference type="PANTHER" id="PTHR30537:SF5">
    <property type="entry name" value="HTH-TYPE TRANSCRIPTIONAL ACTIVATOR TTDR-RELATED"/>
    <property type="match status" value="1"/>
</dbReference>
<keyword evidence="3" id="KW-0238">DNA-binding</keyword>